<proteinExistence type="predicted"/>
<dbReference type="InterPro" id="IPR001940">
    <property type="entry name" value="Peptidase_S1C"/>
</dbReference>
<keyword evidence="1" id="KW-0645">Protease</keyword>
<reference evidence="3 4" key="1">
    <citation type="submission" date="2016-10" db="EMBL/GenBank/DDBJ databases">
        <authorList>
            <person name="de Groot N.N."/>
        </authorList>
    </citation>
    <scope>NUCLEOTIDE SEQUENCE [LARGE SCALE GENOMIC DNA]</scope>
    <source>
        <strain evidence="3 4">CGMCC 1.3442</strain>
    </source>
</reference>
<dbReference type="PANTHER" id="PTHR22939:SF129">
    <property type="entry name" value="SERINE PROTEASE HTRA2, MITOCHONDRIAL"/>
    <property type="match status" value="1"/>
</dbReference>
<accession>A0A1G9YDN3</accession>
<dbReference type="Proteomes" id="UP000199334">
    <property type="component" value="Unassembled WGS sequence"/>
</dbReference>
<dbReference type="EMBL" id="FNIG01000002">
    <property type="protein sequence ID" value="SDN07272.1"/>
    <property type="molecule type" value="Genomic_DNA"/>
</dbReference>
<keyword evidence="1" id="KW-0720">Serine protease</keyword>
<dbReference type="Gene3D" id="2.40.10.120">
    <property type="match status" value="1"/>
</dbReference>
<keyword evidence="4" id="KW-1185">Reference proteome</keyword>
<keyword evidence="1" id="KW-0378">Hydrolase</keyword>
<dbReference type="AlphaFoldDB" id="A0A1G9YDN3"/>
<dbReference type="SUPFAM" id="SSF50494">
    <property type="entry name" value="Trypsin-like serine proteases"/>
    <property type="match status" value="1"/>
</dbReference>
<evidence type="ECO:0000313" key="3">
    <source>
        <dbReference type="EMBL" id="SDN07272.1"/>
    </source>
</evidence>
<dbReference type="STRING" id="237069.SAMN05216498_1357"/>
<dbReference type="OrthoDB" id="189537at2"/>
<keyword evidence="2" id="KW-0812">Transmembrane</keyword>
<name>A0A1G9YDN3_9BACI</name>
<keyword evidence="2" id="KW-0472">Membrane</keyword>
<dbReference type="PANTHER" id="PTHR22939">
    <property type="entry name" value="SERINE PROTEASE FAMILY S1C HTRA-RELATED"/>
    <property type="match status" value="1"/>
</dbReference>
<gene>
    <name evidence="3" type="ORF">SAMN05216498_1357</name>
</gene>
<evidence type="ECO:0000256" key="2">
    <source>
        <dbReference type="SAM" id="Phobius"/>
    </source>
</evidence>
<evidence type="ECO:0000256" key="1">
    <source>
        <dbReference type="ARBA" id="ARBA00022825"/>
    </source>
</evidence>
<dbReference type="Pfam" id="PF13365">
    <property type="entry name" value="Trypsin_2"/>
    <property type="match status" value="1"/>
</dbReference>
<dbReference type="GO" id="GO:0006508">
    <property type="term" value="P:proteolysis"/>
    <property type="evidence" value="ECO:0007669"/>
    <property type="project" value="InterPro"/>
</dbReference>
<feature type="transmembrane region" description="Helical" evidence="2">
    <location>
        <begin position="12"/>
        <end position="32"/>
    </location>
</feature>
<dbReference type="GO" id="GO:0004252">
    <property type="term" value="F:serine-type endopeptidase activity"/>
    <property type="evidence" value="ECO:0007669"/>
    <property type="project" value="InterPro"/>
</dbReference>
<dbReference type="InterPro" id="IPR009003">
    <property type="entry name" value="Peptidase_S1_PA"/>
</dbReference>
<keyword evidence="2" id="KW-1133">Transmembrane helix</keyword>
<dbReference type="PRINTS" id="PR00834">
    <property type="entry name" value="PROTEASES2C"/>
</dbReference>
<protein>
    <submittedName>
        <fullName evidence="3">Trypsin-like peptidase domain-containing protein</fullName>
    </submittedName>
</protein>
<sequence length="399" mass="45133">MIMMPHAKKRIFPIVLSILILMIAAIVIYLYYSHWDEEALAQTNGMVEFVENDKSKKDLQTIIHEAQKDVVQIEAIGPFGESTGSGFLYNNKGDIITNAHVVKNADDIFVKTSEAQTYPGALIGISNTQDVAVIRVPQLSNRVSLEIDPAFEPSVGDNIIAVGSPLRFQNTVTEGIVSGLDRSFTVNNYEYKNLYQVSANISQGNSGGPLIHQGNGLIIGINTAATTEGNMGFSIPISQIYDLIQMWSAKADDEELNFDGDPNNYQSINPESLRDDAEYLINYYYETLNVRDYFTAYSLLGSNEQIKRTYQEFRELIVRAANIDVQNMDFELTENDRVKAIVSSDHHIRKDEETMEIHHYKSTYKIGYENDQLKILTFERELLSKTEEKLEPEQNEEVE</sequence>
<organism evidence="3 4">
    <name type="scientific">Tenuibacillus multivorans</name>
    <dbReference type="NCBI Taxonomy" id="237069"/>
    <lineage>
        <taxon>Bacteria</taxon>
        <taxon>Bacillati</taxon>
        <taxon>Bacillota</taxon>
        <taxon>Bacilli</taxon>
        <taxon>Bacillales</taxon>
        <taxon>Bacillaceae</taxon>
        <taxon>Tenuibacillus</taxon>
    </lineage>
</organism>
<evidence type="ECO:0000313" key="4">
    <source>
        <dbReference type="Proteomes" id="UP000199334"/>
    </source>
</evidence>